<dbReference type="GO" id="GO:0008990">
    <property type="term" value="F:rRNA (guanine-N2-)-methyltransferase activity"/>
    <property type="evidence" value="ECO:0007669"/>
    <property type="project" value="InterPro"/>
</dbReference>
<reference evidence="1 2" key="2">
    <citation type="journal article" date="2009" name="Proc. Natl. Acad. Sci. U.S.A.">
        <title>On the chimeric nature, thermophilic origin, and phylogenetic placement of the Thermotogales.</title>
        <authorList>
            <person name="Zhaxybayeva O."/>
            <person name="Swithers K.S."/>
            <person name="Lapierre P."/>
            <person name="Fournier G.P."/>
            <person name="Bickhart D.M."/>
            <person name="DeBoy R.T."/>
            <person name="Nelson K.E."/>
            <person name="Nesbo C.L."/>
            <person name="Doolittle W.F."/>
            <person name="Gogarten J.P."/>
            <person name="Noll K.M."/>
        </authorList>
    </citation>
    <scope>NUCLEOTIDE SEQUENCE [LARGE SCALE GENOMIC DNA]</scope>
    <source>
        <strain evidence="2">ATCC BAA-301 / DSM 14385 / NBRC 107922 / TMO</strain>
    </source>
</reference>
<evidence type="ECO:0000313" key="2">
    <source>
        <dbReference type="Proteomes" id="UP000002016"/>
    </source>
</evidence>
<dbReference type="AlphaFoldDB" id="A8F5B2"/>
<dbReference type="PANTHER" id="PTHR36112:SF1">
    <property type="entry name" value="RIBOSOMAL RNA SMALL SUBUNIT METHYLTRANSFERASE J"/>
    <property type="match status" value="1"/>
</dbReference>
<protein>
    <recommendedName>
        <fullName evidence="3">Methyltransferase</fullName>
    </recommendedName>
</protein>
<evidence type="ECO:0008006" key="3">
    <source>
        <dbReference type="Google" id="ProtNLM"/>
    </source>
</evidence>
<dbReference type="EMBL" id="CP000812">
    <property type="protein sequence ID" value="ABV33346.1"/>
    <property type="molecule type" value="Genomic_DNA"/>
</dbReference>
<sequence>MIFITTSHDPVDEQIDRAKALSNDLNITYISRKHCSSLELFIQNDYCYVVEKDRIVVRWKDGQLFFHPSMAKVRMKNLQRGLKDHLIESLDLKGNELILDTTLGLATEAILMAAFLESGKIVGVEGSLPIYVIVRDGLSNYKSNLPWINAAMKKIELIHADFKQFIRSLPDNSYDIVYCDPMFENPVYESSSMNPLRPFALYDTIDQNDVNEMLRVARKKLVLKAHAKDSLFERIKVDSITGSRKSCVFYGVIYKK</sequence>
<dbReference type="OrthoDB" id="1653798at2"/>
<dbReference type="InterPro" id="IPR007536">
    <property type="entry name" value="16SrRNA_methylTrfase_J"/>
</dbReference>
<organism evidence="1 2">
    <name type="scientific">Pseudothermotoga lettingae (strain ATCC BAA-301 / DSM 14385 / NBRC 107922 / TMO)</name>
    <name type="common">Thermotoga lettingae</name>
    <dbReference type="NCBI Taxonomy" id="416591"/>
    <lineage>
        <taxon>Bacteria</taxon>
        <taxon>Thermotogati</taxon>
        <taxon>Thermotogota</taxon>
        <taxon>Thermotogae</taxon>
        <taxon>Thermotogales</taxon>
        <taxon>Thermotogaceae</taxon>
        <taxon>Pseudothermotoga</taxon>
    </lineage>
</organism>
<accession>A8F5B2</accession>
<name>A8F5B2_PSELT</name>
<dbReference type="Pfam" id="PF04445">
    <property type="entry name" value="SAM_MT"/>
    <property type="match status" value="1"/>
</dbReference>
<dbReference type="Proteomes" id="UP000002016">
    <property type="component" value="Chromosome"/>
</dbReference>
<dbReference type="SUPFAM" id="SSF53335">
    <property type="entry name" value="S-adenosyl-L-methionine-dependent methyltransferases"/>
    <property type="match status" value="1"/>
</dbReference>
<proteinExistence type="predicted"/>
<keyword evidence="2" id="KW-1185">Reference proteome</keyword>
<dbReference type="Gene3D" id="3.40.50.150">
    <property type="entry name" value="Vaccinia Virus protein VP39"/>
    <property type="match status" value="1"/>
</dbReference>
<dbReference type="InterPro" id="IPR029063">
    <property type="entry name" value="SAM-dependent_MTases_sf"/>
</dbReference>
<evidence type="ECO:0000313" key="1">
    <source>
        <dbReference type="EMBL" id="ABV33346.1"/>
    </source>
</evidence>
<gene>
    <name evidence="1" type="ordered locus">Tlet_0780</name>
</gene>
<dbReference type="STRING" id="416591.Tlet_0780"/>
<reference evidence="1 2" key="1">
    <citation type="submission" date="2007-08" db="EMBL/GenBank/DDBJ databases">
        <title>Complete sequence of Thermotoga lettingae TMO.</title>
        <authorList>
            <consortium name="US DOE Joint Genome Institute"/>
            <person name="Copeland A."/>
            <person name="Lucas S."/>
            <person name="Lapidus A."/>
            <person name="Barry K."/>
            <person name="Glavina del Rio T."/>
            <person name="Dalin E."/>
            <person name="Tice H."/>
            <person name="Pitluck S."/>
            <person name="Foster B."/>
            <person name="Bruce D."/>
            <person name="Schmutz J."/>
            <person name="Larimer F."/>
            <person name="Land M."/>
            <person name="Hauser L."/>
            <person name="Kyrpides N."/>
            <person name="Mikhailova N."/>
            <person name="Nelson K."/>
            <person name="Gogarten J.P."/>
            <person name="Noll K."/>
            <person name="Richardson P."/>
        </authorList>
    </citation>
    <scope>NUCLEOTIDE SEQUENCE [LARGE SCALE GENOMIC DNA]</scope>
    <source>
        <strain evidence="2">ATCC BAA-301 / DSM 14385 / NBRC 107922 / TMO</strain>
    </source>
</reference>
<dbReference type="PANTHER" id="PTHR36112">
    <property type="entry name" value="RIBOSOMAL RNA SMALL SUBUNIT METHYLTRANSFERASE J"/>
    <property type="match status" value="1"/>
</dbReference>
<dbReference type="RefSeq" id="WP_012002827.1">
    <property type="nucleotide sequence ID" value="NC_009828.1"/>
</dbReference>
<dbReference type="KEGG" id="tle:Tlet_0780"/>
<dbReference type="eggNOG" id="COG4123">
    <property type="taxonomic scope" value="Bacteria"/>
</dbReference>
<dbReference type="HOGENOM" id="CLU_093128_0_0_0"/>